<dbReference type="EMBL" id="QRNO01000064">
    <property type="protein sequence ID" value="RHK48422.1"/>
    <property type="molecule type" value="Genomic_DNA"/>
</dbReference>
<evidence type="ECO:0000313" key="3">
    <source>
        <dbReference type="Proteomes" id="UP000286598"/>
    </source>
</evidence>
<keyword evidence="3" id="KW-1185">Reference proteome</keyword>
<reference evidence="2 3" key="1">
    <citation type="submission" date="2018-08" db="EMBL/GenBank/DDBJ databases">
        <title>A genome reference for cultivated species of the human gut microbiota.</title>
        <authorList>
            <person name="Zou Y."/>
            <person name="Xue W."/>
            <person name="Luo G."/>
        </authorList>
    </citation>
    <scope>NUCLEOTIDE SEQUENCE [LARGE SCALE GENOMIC DNA]</scope>
    <source>
        <strain evidence="2 3">AF42-9</strain>
    </source>
</reference>
<feature type="chain" id="PRO_5018671406" evidence="1">
    <location>
        <begin position="23"/>
        <end position="202"/>
    </location>
</feature>
<sequence length="202" mass="23889">MNISKRITFFLLVCFISLPCIAHRHSGAYAAILENTSDYTDAEKLSRAVEYFQSGKYHEALIWFSKLDKKYKLNPRFQAYMGVCCYYDGEYERAIEALEPILPKLKAFAPHELAVYYYSVADSYFRLNKYIDAVPFYEKHTLLCYNNEKGDSLFRIGICYRCLGDIEIAQEYFVEALAYFRRYNDTDRLKYIERELERSTDN</sequence>
<dbReference type="Proteomes" id="UP000286598">
    <property type="component" value="Unassembled WGS sequence"/>
</dbReference>
<evidence type="ECO:0000313" key="2">
    <source>
        <dbReference type="EMBL" id="RHK48422.1"/>
    </source>
</evidence>
<dbReference type="RefSeq" id="WP_118355824.1">
    <property type="nucleotide sequence ID" value="NZ_JAJWHQ010000003.1"/>
</dbReference>
<evidence type="ECO:0000256" key="1">
    <source>
        <dbReference type="SAM" id="SignalP"/>
    </source>
</evidence>
<dbReference type="Gene3D" id="1.25.40.10">
    <property type="entry name" value="Tetratricopeptide repeat domain"/>
    <property type="match status" value="2"/>
</dbReference>
<gene>
    <name evidence="2" type="ORF">DW060_10670</name>
</gene>
<proteinExistence type="predicted"/>
<name>A0A3R6J9A3_9BACT</name>
<comment type="caution">
    <text evidence="2">The sequence shown here is derived from an EMBL/GenBank/DDBJ whole genome shotgun (WGS) entry which is preliminary data.</text>
</comment>
<organism evidence="2 3">
    <name type="scientific">Leyella stercorea</name>
    <dbReference type="NCBI Taxonomy" id="363265"/>
    <lineage>
        <taxon>Bacteria</taxon>
        <taxon>Pseudomonadati</taxon>
        <taxon>Bacteroidota</taxon>
        <taxon>Bacteroidia</taxon>
        <taxon>Bacteroidales</taxon>
        <taxon>Prevotellaceae</taxon>
        <taxon>Leyella</taxon>
    </lineage>
</organism>
<dbReference type="OrthoDB" id="1074845at2"/>
<dbReference type="SUPFAM" id="SSF48452">
    <property type="entry name" value="TPR-like"/>
    <property type="match status" value="1"/>
</dbReference>
<accession>A0A3R6J9A3</accession>
<keyword evidence="1" id="KW-0732">Signal</keyword>
<feature type="signal peptide" evidence="1">
    <location>
        <begin position="1"/>
        <end position="22"/>
    </location>
</feature>
<dbReference type="InterPro" id="IPR011990">
    <property type="entry name" value="TPR-like_helical_dom_sf"/>
</dbReference>
<dbReference type="InterPro" id="IPR019734">
    <property type="entry name" value="TPR_rpt"/>
</dbReference>
<protein>
    <submittedName>
        <fullName evidence="2">Uncharacterized protein</fullName>
    </submittedName>
</protein>
<dbReference type="SMART" id="SM00028">
    <property type="entry name" value="TPR"/>
    <property type="match status" value="3"/>
</dbReference>
<dbReference type="Pfam" id="PF13181">
    <property type="entry name" value="TPR_8"/>
    <property type="match status" value="1"/>
</dbReference>
<dbReference type="AlphaFoldDB" id="A0A3R6J9A3"/>